<dbReference type="AlphaFoldDB" id="A0A0F9BG62"/>
<proteinExistence type="predicted"/>
<dbReference type="EMBL" id="LAZR01052237">
    <property type="protein sequence ID" value="KKK83406.1"/>
    <property type="molecule type" value="Genomic_DNA"/>
</dbReference>
<name>A0A0F9BG62_9ZZZZ</name>
<accession>A0A0F9BG62</accession>
<reference evidence="1" key="1">
    <citation type="journal article" date="2015" name="Nature">
        <title>Complex archaea that bridge the gap between prokaryotes and eukaryotes.</title>
        <authorList>
            <person name="Spang A."/>
            <person name="Saw J.H."/>
            <person name="Jorgensen S.L."/>
            <person name="Zaremba-Niedzwiedzka K."/>
            <person name="Martijn J."/>
            <person name="Lind A.E."/>
            <person name="van Eijk R."/>
            <person name="Schleper C."/>
            <person name="Guy L."/>
            <person name="Ettema T.J."/>
        </authorList>
    </citation>
    <scope>NUCLEOTIDE SEQUENCE</scope>
</reference>
<organism evidence="1">
    <name type="scientific">marine sediment metagenome</name>
    <dbReference type="NCBI Taxonomy" id="412755"/>
    <lineage>
        <taxon>unclassified sequences</taxon>
        <taxon>metagenomes</taxon>
        <taxon>ecological metagenomes</taxon>
    </lineage>
</organism>
<gene>
    <name evidence="1" type="ORF">LCGC14_2793730</name>
</gene>
<protein>
    <submittedName>
        <fullName evidence="1">Uncharacterized protein</fullName>
    </submittedName>
</protein>
<sequence length="133" mass="15266">MRLNTDWREAILRYAGFIEYRNQMLENDGIPRNFGASIPEEVLALDDIDTKAFKLQNELIGAYDQISPIGESLRRYVIPFWSFQELNMRSYWRLWKNAYNDDHLTAAIGRKVVGTAAIKAPCLALRVSVPTAT</sequence>
<evidence type="ECO:0000313" key="1">
    <source>
        <dbReference type="EMBL" id="KKK83406.1"/>
    </source>
</evidence>
<comment type="caution">
    <text evidence="1">The sequence shown here is derived from an EMBL/GenBank/DDBJ whole genome shotgun (WGS) entry which is preliminary data.</text>
</comment>